<dbReference type="PANTHER" id="PTHR11012:SF30">
    <property type="entry name" value="PROTEIN KINASE-LIKE DOMAIN-CONTAINING"/>
    <property type="match status" value="1"/>
</dbReference>
<accession>A0AAV8WIQ6</accession>
<organism evidence="2 3">
    <name type="scientific">Exocentrus adspersus</name>
    <dbReference type="NCBI Taxonomy" id="1586481"/>
    <lineage>
        <taxon>Eukaryota</taxon>
        <taxon>Metazoa</taxon>
        <taxon>Ecdysozoa</taxon>
        <taxon>Arthropoda</taxon>
        <taxon>Hexapoda</taxon>
        <taxon>Insecta</taxon>
        <taxon>Pterygota</taxon>
        <taxon>Neoptera</taxon>
        <taxon>Endopterygota</taxon>
        <taxon>Coleoptera</taxon>
        <taxon>Polyphaga</taxon>
        <taxon>Cucujiformia</taxon>
        <taxon>Chrysomeloidea</taxon>
        <taxon>Cerambycidae</taxon>
        <taxon>Lamiinae</taxon>
        <taxon>Acanthocinini</taxon>
        <taxon>Exocentrus</taxon>
    </lineage>
</organism>
<dbReference type="AlphaFoldDB" id="A0AAV8WIQ6"/>
<comment type="caution">
    <text evidence="2">The sequence shown here is derived from an EMBL/GenBank/DDBJ whole genome shotgun (WGS) entry which is preliminary data.</text>
</comment>
<dbReference type="EMBL" id="JANEYG010000001">
    <property type="protein sequence ID" value="KAJ8926075.1"/>
    <property type="molecule type" value="Genomic_DNA"/>
</dbReference>
<dbReference type="InterPro" id="IPR011009">
    <property type="entry name" value="Kinase-like_dom_sf"/>
</dbReference>
<evidence type="ECO:0000313" key="3">
    <source>
        <dbReference type="Proteomes" id="UP001159042"/>
    </source>
</evidence>
<reference evidence="2 3" key="1">
    <citation type="journal article" date="2023" name="Insect Mol. Biol.">
        <title>Genome sequencing provides insights into the evolution of gene families encoding plant cell wall-degrading enzymes in longhorned beetles.</title>
        <authorList>
            <person name="Shin N.R."/>
            <person name="Okamura Y."/>
            <person name="Kirsch R."/>
            <person name="Pauchet Y."/>
        </authorList>
    </citation>
    <scope>NUCLEOTIDE SEQUENCE [LARGE SCALE GENOMIC DNA]</scope>
    <source>
        <strain evidence="2">EAD_L_NR</strain>
    </source>
</reference>
<dbReference type="Proteomes" id="UP001159042">
    <property type="component" value="Unassembled WGS sequence"/>
</dbReference>
<feature type="domain" description="CHK kinase-like" evidence="1">
    <location>
        <begin position="126"/>
        <end position="318"/>
    </location>
</feature>
<evidence type="ECO:0000259" key="1">
    <source>
        <dbReference type="SMART" id="SM00587"/>
    </source>
</evidence>
<dbReference type="InterPro" id="IPR004119">
    <property type="entry name" value="EcKL"/>
</dbReference>
<dbReference type="SUPFAM" id="SSF56112">
    <property type="entry name" value="Protein kinase-like (PK-like)"/>
    <property type="match status" value="1"/>
</dbReference>
<dbReference type="Gene3D" id="3.90.1200.10">
    <property type="match status" value="1"/>
</dbReference>
<dbReference type="PANTHER" id="PTHR11012">
    <property type="entry name" value="PROTEIN KINASE-LIKE DOMAIN-CONTAINING"/>
    <property type="match status" value="1"/>
</dbReference>
<gene>
    <name evidence="2" type="ORF">NQ315_009931</name>
</gene>
<evidence type="ECO:0000313" key="2">
    <source>
        <dbReference type="EMBL" id="KAJ8926075.1"/>
    </source>
</evidence>
<name>A0AAV8WIQ6_9CUCU</name>
<keyword evidence="3" id="KW-1185">Reference proteome</keyword>
<dbReference type="InterPro" id="IPR015897">
    <property type="entry name" value="CHK_kinase-like"/>
</dbReference>
<dbReference type="Pfam" id="PF02958">
    <property type="entry name" value="EcKL"/>
    <property type="match status" value="1"/>
</dbReference>
<protein>
    <recommendedName>
        <fullName evidence="1">CHK kinase-like domain-containing protein</fullName>
    </recommendedName>
</protein>
<proteinExistence type="predicted"/>
<sequence length="407" mass="47181">MQSNKAIPQKIRDTLKQVVNGAIDNYEVRVHDPNQKGEGYLGQMVFITLQEKGTGKELNLAVKQAFSEDNIRKHNPIRDAFLNEIYFYTELWPKLSKLQEGVPEKYNFHHLPKCLAVNSEDKYERLVLENLKQEGFAMHDKTKALDVKMYEEIFKVYAKLHALSLAYKQSHPEDFLKIDSDTIPAWLESTKKKALQDSFRINAENCLKVLESVVDAKVLEKFKCYVNDSVGIFREAQCKARYSVLLHGDCWSNNVMFKYDSLGNVSDLKLIDFQLITVGSPVCDLSYTLYSGGSKEVFDQLDHLLRIYHQALSDTLRALGYDSNQLLPFQVLKGDWKVHCQKGVVLAIAIWKGKMIYQEEVLDLTDICDEDEVDMEKYLNAKYDEETYRERMKDLVLHLYENDYMYG</sequence>
<dbReference type="SMART" id="SM00587">
    <property type="entry name" value="CHK"/>
    <property type="match status" value="1"/>
</dbReference>